<evidence type="ECO:0000313" key="3">
    <source>
        <dbReference type="Proteomes" id="UP001175000"/>
    </source>
</evidence>
<feature type="compositionally biased region" description="Low complexity" evidence="1">
    <location>
        <begin position="107"/>
        <end position="121"/>
    </location>
</feature>
<reference evidence="2" key="1">
    <citation type="submission" date="2023-06" db="EMBL/GenBank/DDBJ databases">
        <title>Genome-scale phylogeny and comparative genomics of the fungal order Sordariales.</title>
        <authorList>
            <consortium name="Lawrence Berkeley National Laboratory"/>
            <person name="Hensen N."/>
            <person name="Bonometti L."/>
            <person name="Westerberg I."/>
            <person name="Brannstrom I.O."/>
            <person name="Guillou S."/>
            <person name="Cros-Aarteil S."/>
            <person name="Calhoun S."/>
            <person name="Haridas S."/>
            <person name="Kuo A."/>
            <person name="Mondo S."/>
            <person name="Pangilinan J."/>
            <person name="Riley R."/>
            <person name="Labutti K."/>
            <person name="Andreopoulos B."/>
            <person name="Lipzen A."/>
            <person name="Chen C."/>
            <person name="Yanf M."/>
            <person name="Daum C."/>
            <person name="Ng V."/>
            <person name="Clum A."/>
            <person name="Steindorff A."/>
            <person name="Ohm R."/>
            <person name="Martin F."/>
            <person name="Silar P."/>
            <person name="Natvig D."/>
            <person name="Lalanne C."/>
            <person name="Gautier V."/>
            <person name="Ament-Velasquez S.L."/>
            <person name="Kruys A."/>
            <person name="Hutchinson M.I."/>
            <person name="Powell A.J."/>
            <person name="Barry K."/>
            <person name="Miller A.N."/>
            <person name="Grigoriev I.V."/>
            <person name="Debuchy R."/>
            <person name="Gladieux P."/>
            <person name="Thoren M.H."/>
            <person name="Johannesson H."/>
        </authorList>
    </citation>
    <scope>NUCLEOTIDE SEQUENCE</scope>
    <source>
        <strain evidence="2">CBS 606.72</strain>
    </source>
</reference>
<evidence type="ECO:0000313" key="2">
    <source>
        <dbReference type="EMBL" id="KAK0633083.1"/>
    </source>
</evidence>
<feature type="compositionally biased region" description="Polar residues" evidence="1">
    <location>
        <begin position="64"/>
        <end position="78"/>
    </location>
</feature>
<dbReference type="AlphaFoldDB" id="A0AA40CD61"/>
<gene>
    <name evidence="2" type="ORF">B0T14DRAFT_560708</name>
</gene>
<dbReference type="PANTHER" id="PTHR48148:SF3">
    <property type="entry name" value="KERATINOCYTE PROLINE-RICH PROTEIN"/>
    <property type="match status" value="1"/>
</dbReference>
<accession>A0AA40CD61</accession>
<proteinExistence type="predicted"/>
<dbReference type="EMBL" id="JAULSU010000001">
    <property type="protein sequence ID" value="KAK0633083.1"/>
    <property type="molecule type" value="Genomic_DNA"/>
</dbReference>
<sequence length="325" mass="34454">MTRPLRQPAPVIDSTPSPSPPPSPSPNPSPSHDPVDMDAEEDIYFQDSPKEAPRISDPQEGETHNFSFTSPSKITSTRDSTDANVFGQPVMGKPTHNSQAKNPDQKAIAAAPARSTAAVTAGLSNPVDVIDLTENDAPPRTPPRPPKTFYPTPDTSIKTKGKAKTPVAVEGEGCDEFDFGLDDKDLLEFAEQVDKCVPARARSQSTDYGSFDEDDTEDLIRITDEAAAKVPLTPTGNKLPASAAQLWTPSKTPTRAPASAPAKREVAGPGPSTRATAKTRAPVVSAARTQFQKPPAFKANKMNKAGHTVIEIDRGLTLGGSSIEG</sequence>
<dbReference type="PANTHER" id="PTHR48148">
    <property type="entry name" value="KERATINOCYTE PROLINE-RICH PROTEIN"/>
    <property type="match status" value="1"/>
</dbReference>
<comment type="caution">
    <text evidence="2">The sequence shown here is derived from an EMBL/GenBank/DDBJ whole genome shotgun (WGS) entry which is preliminary data.</text>
</comment>
<keyword evidence="3" id="KW-1185">Reference proteome</keyword>
<feature type="region of interest" description="Disordered" evidence="1">
    <location>
        <begin position="1"/>
        <end position="164"/>
    </location>
</feature>
<name>A0AA40CD61_9PEZI</name>
<organism evidence="2 3">
    <name type="scientific">Immersiella caudata</name>
    <dbReference type="NCBI Taxonomy" id="314043"/>
    <lineage>
        <taxon>Eukaryota</taxon>
        <taxon>Fungi</taxon>
        <taxon>Dikarya</taxon>
        <taxon>Ascomycota</taxon>
        <taxon>Pezizomycotina</taxon>
        <taxon>Sordariomycetes</taxon>
        <taxon>Sordariomycetidae</taxon>
        <taxon>Sordariales</taxon>
        <taxon>Lasiosphaeriaceae</taxon>
        <taxon>Immersiella</taxon>
    </lineage>
</organism>
<feature type="compositionally biased region" description="Pro residues" evidence="1">
    <location>
        <begin position="139"/>
        <end position="148"/>
    </location>
</feature>
<feature type="compositionally biased region" description="Pro residues" evidence="1">
    <location>
        <begin position="17"/>
        <end position="31"/>
    </location>
</feature>
<evidence type="ECO:0000256" key="1">
    <source>
        <dbReference type="SAM" id="MobiDB-lite"/>
    </source>
</evidence>
<feature type="region of interest" description="Disordered" evidence="1">
    <location>
        <begin position="231"/>
        <end position="306"/>
    </location>
</feature>
<dbReference type="Proteomes" id="UP001175000">
    <property type="component" value="Unassembled WGS sequence"/>
</dbReference>
<protein>
    <submittedName>
        <fullName evidence="2">Uncharacterized protein</fullName>
    </submittedName>
</protein>